<dbReference type="InterPro" id="IPR036291">
    <property type="entry name" value="NAD(P)-bd_dom_sf"/>
</dbReference>
<dbReference type="GO" id="GO:0019305">
    <property type="term" value="P:dTDP-rhamnose biosynthetic process"/>
    <property type="evidence" value="ECO:0007669"/>
    <property type="project" value="TreeGrafter"/>
</dbReference>
<evidence type="ECO:0000259" key="4">
    <source>
        <dbReference type="PROSITE" id="PS50937"/>
    </source>
</evidence>
<keyword evidence="3" id="KW-0175">Coiled coil</keyword>
<comment type="function">
    <text evidence="2">Catalyzes the reduction of dTDP-6-deoxy-L-lyxo-4-hexulose to yield dTDP-L-rhamnose.</text>
</comment>
<dbReference type="GO" id="GO:0005829">
    <property type="term" value="C:cytosol"/>
    <property type="evidence" value="ECO:0007669"/>
    <property type="project" value="TreeGrafter"/>
</dbReference>
<evidence type="ECO:0000256" key="3">
    <source>
        <dbReference type="SAM" id="Coils"/>
    </source>
</evidence>
<dbReference type="InterPro" id="IPR000551">
    <property type="entry name" value="MerR-type_HTH_dom"/>
</dbReference>
<evidence type="ECO:0000256" key="2">
    <source>
        <dbReference type="RuleBase" id="RU364082"/>
    </source>
</evidence>
<dbReference type="InterPro" id="IPR009061">
    <property type="entry name" value="DNA-bd_dom_put_sf"/>
</dbReference>
<dbReference type="SUPFAM" id="SSF53335">
    <property type="entry name" value="S-adenosyl-L-methionine-dependent methyltransferases"/>
    <property type="match status" value="1"/>
</dbReference>
<evidence type="ECO:0000313" key="5">
    <source>
        <dbReference type="EMBL" id="MBI1708705.1"/>
    </source>
</evidence>
<protein>
    <recommendedName>
        <fullName evidence="2">dTDP-4-dehydrorhamnose reductase</fullName>
        <ecNumber evidence="2">1.1.1.133</ecNumber>
    </recommendedName>
</protein>
<dbReference type="CDD" id="cd05254">
    <property type="entry name" value="dTDP_HR_like_SDR_e"/>
    <property type="match status" value="1"/>
</dbReference>
<comment type="similarity">
    <text evidence="1 2">Belongs to the dTDP-4-dehydrorhamnose reductase family.</text>
</comment>
<dbReference type="EMBL" id="JACCPP010000026">
    <property type="protein sequence ID" value="MBI1708705.1"/>
    <property type="molecule type" value="Genomic_DNA"/>
</dbReference>
<dbReference type="GO" id="GO:0003677">
    <property type="term" value="F:DNA binding"/>
    <property type="evidence" value="ECO:0007669"/>
    <property type="project" value="InterPro"/>
</dbReference>
<reference evidence="5" key="1">
    <citation type="submission" date="2020-07" db="EMBL/GenBank/DDBJ databases">
        <title>Comparative genomics analyses of Lactobacillus crispatus isolated from different ecological niches.</title>
        <authorList>
            <person name="Mancino W."/>
            <person name="Mancabelli L."/>
            <person name="Lugli G.A."/>
            <person name="Milani C."/>
            <person name="Viappiani A."/>
            <person name="Anzalone R."/>
            <person name="Longhi G."/>
            <person name="Ventura M."/>
            <person name="Turroni F."/>
        </authorList>
    </citation>
    <scope>NUCLEOTIDE SEQUENCE</scope>
    <source>
        <strain evidence="5">LB65</strain>
    </source>
</reference>
<dbReference type="SUPFAM" id="SSF51735">
    <property type="entry name" value="NAD(P)-binding Rossmann-fold domains"/>
    <property type="match status" value="1"/>
</dbReference>
<keyword evidence="2" id="KW-0560">Oxidoreductase</keyword>
<comment type="caution">
    <text evidence="5">The sequence shown here is derived from an EMBL/GenBank/DDBJ whole genome shotgun (WGS) entry which is preliminary data.</text>
</comment>
<dbReference type="GO" id="GO:0006355">
    <property type="term" value="P:regulation of DNA-templated transcription"/>
    <property type="evidence" value="ECO:0007669"/>
    <property type="project" value="InterPro"/>
</dbReference>
<keyword evidence="2" id="KW-0521">NADP</keyword>
<evidence type="ECO:0000313" key="6">
    <source>
        <dbReference type="Proteomes" id="UP001194414"/>
    </source>
</evidence>
<dbReference type="Pfam" id="PF04321">
    <property type="entry name" value="RmlD_sub_bind"/>
    <property type="match status" value="1"/>
</dbReference>
<dbReference type="EC" id="1.1.1.133" evidence="2"/>
<dbReference type="PRINTS" id="PR00040">
    <property type="entry name" value="HTHMERR"/>
</dbReference>
<dbReference type="GO" id="GO:0008831">
    <property type="term" value="F:dTDP-4-dehydrorhamnose reductase activity"/>
    <property type="evidence" value="ECO:0007669"/>
    <property type="project" value="UniProtKB-EC"/>
</dbReference>
<dbReference type="InterPro" id="IPR029903">
    <property type="entry name" value="RmlD-like-bd"/>
</dbReference>
<comment type="pathway">
    <text evidence="2">Carbohydrate biosynthesis; dTDP-L-rhamnose biosynthesis.</text>
</comment>
<dbReference type="Gene3D" id="1.10.1660.10">
    <property type="match status" value="1"/>
</dbReference>
<dbReference type="SMART" id="SM00422">
    <property type="entry name" value="HTH_MERR"/>
    <property type="match status" value="1"/>
</dbReference>
<dbReference type="InterPro" id="IPR005913">
    <property type="entry name" value="dTDP_dehydrorham_reduct"/>
</dbReference>
<dbReference type="PANTHER" id="PTHR10491">
    <property type="entry name" value="DTDP-4-DEHYDRORHAMNOSE REDUCTASE"/>
    <property type="match status" value="1"/>
</dbReference>
<feature type="domain" description="HTH merR-type" evidence="4">
    <location>
        <begin position="12"/>
        <end position="81"/>
    </location>
</feature>
<name>A0AAW4DR95_9LACO</name>
<feature type="coiled-coil region" evidence="3">
    <location>
        <begin position="89"/>
        <end position="116"/>
    </location>
</feature>
<dbReference type="Proteomes" id="UP001194414">
    <property type="component" value="Unassembled WGS sequence"/>
</dbReference>
<dbReference type="Gene3D" id="3.40.50.720">
    <property type="entry name" value="NAD(P)-binding Rossmann-like Domain"/>
    <property type="match status" value="1"/>
</dbReference>
<dbReference type="InterPro" id="IPR029063">
    <property type="entry name" value="SAM-dependent_MTases_sf"/>
</dbReference>
<accession>A0AAW4DR95</accession>
<dbReference type="CDD" id="cd01106">
    <property type="entry name" value="HTH_TipAL-Mta"/>
    <property type="match status" value="1"/>
</dbReference>
<dbReference type="SUPFAM" id="SSF46955">
    <property type="entry name" value="Putative DNA-binding domain"/>
    <property type="match status" value="1"/>
</dbReference>
<organism evidence="5 6">
    <name type="scientific">Lactobacillus crispatus</name>
    <dbReference type="NCBI Taxonomy" id="47770"/>
    <lineage>
        <taxon>Bacteria</taxon>
        <taxon>Bacillati</taxon>
        <taxon>Bacillota</taxon>
        <taxon>Bacilli</taxon>
        <taxon>Lactobacillales</taxon>
        <taxon>Lactobacillaceae</taxon>
        <taxon>Lactobacillus</taxon>
    </lineage>
</organism>
<evidence type="ECO:0000256" key="1">
    <source>
        <dbReference type="ARBA" id="ARBA00010944"/>
    </source>
</evidence>
<dbReference type="Pfam" id="PF13411">
    <property type="entry name" value="MerR_1"/>
    <property type="match status" value="1"/>
</dbReference>
<sequence length="425" mass="48461">MRFIKIINMIKYYTSGEFAEKAHVSIRTIRYYDQKNLLKPAARAKGGARRYTDQDFAKLQQILLLKYLSFSLSEIREMTIGSGDAQVLLNSLQIQKRLAEERLEEMKNVIAAIDSTSQALKSNQQVDWSQMLKLIHLTAMDQSLSLQYKNATNISARIRLHRDYSLNQEGWFPWLFSNLHLKPGMKILELGAGNGALWSQNIANVAKKLDVPMVYLSTDYVFDGQGTTPWKPDFKGYKPMNVYGETKLGGEEAVANTLDKYFIVRIAWVFGVNGHNFIKTMLKVGANHDEVKVVNDQIGTPTYTFDLSRLLVDMIETDKYGYYHATNSELPETDSGYDENGTKTGYVSWYDFTKEIYRQAGYDTKVMPVTTAEYGLSKAVRPFNSRLDKSKLVENGFKPLPVWPDAVSRYLGILKKQGFFDELGK</sequence>
<proteinExistence type="inferred from homology"/>
<dbReference type="PANTHER" id="PTHR10491:SF4">
    <property type="entry name" value="METHIONINE ADENOSYLTRANSFERASE 2 SUBUNIT BETA"/>
    <property type="match status" value="1"/>
</dbReference>
<dbReference type="AlphaFoldDB" id="A0AAW4DR95"/>
<dbReference type="PROSITE" id="PS50937">
    <property type="entry name" value="HTH_MERR_2"/>
    <property type="match status" value="1"/>
</dbReference>
<gene>
    <name evidence="5" type="ORF">HYQ56_1693</name>
</gene>